<dbReference type="PANTHER" id="PTHR35825">
    <property type="entry name" value="CASEIN KINASE II SUBUNIT ALPHA PRIME-INTERACTING PROTEIN"/>
    <property type="match status" value="1"/>
</dbReference>
<keyword evidence="3" id="KW-1185">Reference proteome</keyword>
<evidence type="ECO:0000313" key="2">
    <source>
        <dbReference type="Ensembl" id="ENSSHAP00000043185.1"/>
    </source>
</evidence>
<dbReference type="GeneTree" id="ENSGT00940000166717"/>
<dbReference type="InParanoid" id="A0A7N4PT18"/>
<accession>A0A7N4PT18</accession>
<gene>
    <name evidence="2" type="primary">LOC116422357</name>
</gene>
<proteinExistence type="predicted"/>
<dbReference type="PANTHER" id="PTHR35825:SF2">
    <property type="entry name" value="CASEIN KINASE II SUBUNIT ALPHA'-INTERACTING PROTEIN"/>
    <property type="match status" value="1"/>
</dbReference>
<dbReference type="InterPro" id="IPR038954">
    <property type="entry name" value="CSNKA2IP"/>
</dbReference>
<name>A0A7N4PT18_SARHA</name>
<dbReference type="AlphaFoldDB" id="A0A7N4PT18"/>
<sequence>MHLPYLSQKPTLLPVTDQCFEIPQWPQAWSGTTLACPSSQDKALLHSKNETGMITSLSQSFSHSPRAIMTPLPSLNQGSRARAMIISELIPWVQVSTSKISQDNMDPRLTTSLQCPDHPSVVRTGSSLQNNHYSMLTAMCPSHPKYLNNFTSSESGRVTAIARTSSGSNFLTKAKTLPSLSQEHPVQGRGGFSLPKGEVPLPCDNQIPEASLTSSYKFKATSKPSPYPDLQANHPSPFDPCASAQVPSSLKKQVTNAPETGPCEKALPHIKYKITKVPLSKNQAELAPQGLNHQDKLAKDRTTCSGLPGSDLSFTIPSVLKHPSEFFQDSVHQDIPTLVPRTCANVPLIPCQESSKTLSPDNRIERKLRPDAQEKSLLSSKHKEEAILNPICGPLSPKGPDCPPSPSVGLDHQLTVPSNPIHKIQSESYSSHQTPIISSTDCHNDILKPNSQGTPKLADNHCESVPLEPAHQDILQPAVDHQAKSMGDSHPEITLQVFHFQWKTKTRTNKESQIAPLLDKDLHANTTEESNNSQNRLVTAPEHCKTPKQSSWPWPILGPHPSPEALKGCDNMTKKALSTNHPDEAQSTKQHKIQTLQNTEATWCFNHIKPYIIDGKVVIPAITVKNIITSIPQEKIKKDISKQILLRRMKGATRRPGRRILSSYRVCLACASWIPNGCPHIQGTKYSGQALLLVIPRPLPGSEEEMGLKFVLHLPHIKKSSIRNIPSTVCTQNPSGVSPP</sequence>
<evidence type="ECO:0000313" key="3">
    <source>
        <dbReference type="Proteomes" id="UP000007648"/>
    </source>
</evidence>
<dbReference type="Proteomes" id="UP000007648">
    <property type="component" value="Unassembled WGS sequence"/>
</dbReference>
<reference evidence="2" key="3">
    <citation type="submission" date="2025-09" db="UniProtKB">
        <authorList>
            <consortium name="Ensembl"/>
        </authorList>
    </citation>
    <scope>IDENTIFICATION</scope>
</reference>
<evidence type="ECO:0000256" key="1">
    <source>
        <dbReference type="SAM" id="MobiDB-lite"/>
    </source>
</evidence>
<reference evidence="2" key="2">
    <citation type="submission" date="2025-08" db="UniProtKB">
        <authorList>
            <consortium name="Ensembl"/>
        </authorList>
    </citation>
    <scope>IDENTIFICATION</scope>
</reference>
<protein>
    <submittedName>
        <fullName evidence="2">Uncharacterized protein</fullName>
    </submittedName>
</protein>
<organism evidence="2 3">
    <name type="scientific">Sarcophilus harrisii</name>
    <name type="common">Tasmanian devil</name>
    <name type="synonym">Sarcophilus laniarius</name>
    <dbReference type="NCBI Taxonomy" id="9305"/>
    <lineage>
        <taxon>Eukaryota</taxon>
        <taxon>Metazoa</taxon>
        <taxon>Chordata</taxon>
        <taxon>Craniata</taxon>
        <taxon>Vertebrata</taxon>
        <taxon>Euteleostomi</taxon>
        <taxon>Mammalia</taxon>
        <taxon>Metatheria</taxon>
        <taxon>Dasyuromorphia</taxon>
        <taxon>Dasyuridae</taxon>
        <taxon>Sarcophilus</taxon>
    </lineage>
</organism>
<dbReference type="Ensembl" id="ENSSHAT00000030245.1">
    <property type="protein sequence ID" value="ENSSHAP00000043185.1"/>
    <property type="gene ID" value="ENSSHAG00000024653.1"/>
</dbReference>
<reference evidence="2 3" key="1">
    <citation type="journal article" date="2011" name="Proc. Natl. Acad. Sci. U.S.A.">
        <title>Genetic diversity and population structure of the endangered marsupial Sarcophilus harrisii (Tasmanian devil).</title>
        <authorList>
            <person name="Miller W."/>
            <person name="Hayes V.M."/>
            <person name="Ratan A."/>
            <person name="Petersen D.C."/>
            <person name="Wittekindt N.E."/>
            <person name="Miller J."/>
            <person name="Walenz B."/>
            <person name="Knight J."/>
            <person name="Qi J."/>
            <person name="Zhao F."/>
            <person name="Wang Q."/>
            <person name="Bedoya-Reina O.C."/>
            <person name="Katiyar N."/>
            <person name="Tomsho L.P."/>
            <person name="Kasson L.M."/>
            <person name="Hardie R.A."/>
            <person name="Woodbridge P."/>
            <person name="Tindall E.A."/>
            <person name="Bertelsen M.F."/>
            <person name="Dixon D."/>
            <person name="Pyecroft S."/>
            <person name="Helgen K.M."/>
            <person name="Lesk A.M."/>
            <person name="Pringle T.H."/>
            <person name="Patterson N."/>
            <person name="Zhang Y."/>
            <person name="Kreiss A."/>
            <person name="Woods G.M."/>
            <person name="Jones M.E."/>
            <person name="Schuster S.C."/>
        </authorList>
    </citation>
    <scope>NUCLEOTIDE SEQUENCE [LARGE SCALE GENOMIC DNA]</scope>
</reference>
<feature type="region of interest" description="Disordered" evidence="1">
    <location>
        <begin position="222"/>
        <end position="244"/>
    </location>
</feature>